<evidence type="ECO:0000313" key="2">
    <source>
        <dbReference type="Proteomes" id="UP000467428"/>
    </source>
</evidence>
<geneLocation type="plasmid" evidence="1">
    <name>pJCM18538</name>
</geneLocation>
<gene>
    <name evidence="1" type="ORF">MARA_02550</name>
</gene>
<name>A0A7I7RSR5_9MYCO</name>
<keyword evidence="2" id="KW-1185">Reference proteome</keyword>
<dbReference type="Proteomes" id="UP000467428">
    <property type="component" value="Plasmid pJCM18538"/>
</dbReference>
<dbReference type="KEGG" id="marz:MARA_02550"/>
<organism evidence="1 2">
    <name type="scientific">Mycolicibacterium arabiense</name>
    <dbReference type="NCBI Taxonomy" id="1286181"/>
    <lineage>
        <taxon>Bacteria</taxon>
        <taxon>Bacillati</taxon>
        <taxon>Actinomycetota</taxon>
        <taxon>Actinomycetes</taxon>
        <taxon>Mycobacteriales</taxon>
        <taxon>Mycobacteriaceae</taxon>
        <taxon>Mycolicibacterium</taxon>
    </lineage>
</organism>
<dbReference type="EMBL" id="AP022592">
    <property type="protein sequence ID" value="BBY46825.1"/>
    <property type="molecule type" value="Genomic_DNA"/>
</dbReference>
<protein>
    <submittedName>
        <fullName evidence="1">Uncharacterized protein</fullName>
    </submittedName>
</protein>
<evidence type="ECO:0000313" key="1">
    <source>
        <dbReference type="EMBL" id="BBY46825.1"/>
    </source>
</evidence>
<dbReference type="AlphaFoldDB" id="A0A7I7RSR5"/>
<keyword evidence="1" id="KW-0614">Plasmid</keyword>
<reference evidence="1 2" key="1">
    <citation type="journal article" date="2019" name="Emerg. Microbes Infect.">
        <title>Comprehensive subspecies identification of 175 nontuberculous mycobacteria species based on 7547 genomic profiles.</title>
        <authorList>
            <person name="Matsumoto Y."/>
            <person name="Kinjo T."/>
            <person name="Motooka D."/>
            <person name="Nabeya D."/>
            <person name="Jung N."/>
            <person name="Uechi K."/>
            <person name="Horii T."/>
            <person name="Iida T."/>
            <person name="Fujita J."/>
            <person name="Nakamura S."/>
        </authorList>
    </citation>
    <scope>NUCLEOTIDE SEQUENCE [LARGE SCALE GENOMIC DNA]</scope>
    <source>
        <strain evidence="1 2">JCM 18538</strain>
        <plasmid evidence="1">pJCM18538</plasmid>
    </source>
</reference>
<proteinExistence type="predicted"/>
<accession>A0A7I7RSR5</accession>
<sequence>MTGYPTLIKYKQYREYEAARIAASDAMMALLAGAQLATHLLQLTEGSDQLLPAVFPNVAHIRRFNLRSDAARRLLDNADGHLGAMGVPYALALHEDYLKSCIFLLEQAGLVAPRTSERSRLATQHDIIATASNETFSAVPRSQIDTLRLMRNCLIHAGGRADNALVTQVAGWTTDAANQWMKVAKRSPRTLQVGDVVEFGHGEMIVALAVTKTLDRQVNVMLQKTLPRDVWSDMVAAELAEQSPSLVRSSTASRKVKGLAKQFYSPLALTEQELAASIAKLT</sequence>